<organism evidence="3 4">
    <name type="scientific">Kingdonia uniflora</name>
    <dbReference type="NCBI Taxonomy" id="39325"/>
    <lineage>
        <taxon>Eukaryota</taxon>
        <taxon>Viridiplantae</taxon>
        <taxon>Streptophyta</taxon>
        <taxon>Embryophyta</taxon>
        <taxon>Tracheophyta</taxon>
        <taxon>Spermatophyta</taxon>
        <taxon>Magnoliopsida</taxon>
        <taxon>Ranunculales</taxon>
        <taxon>Circaeasteraceae</taxon>
        <taxon>Kingdonia</taxon>
    </lineage>
</organism>
<feature type="compositionally biased region" description="Polar residues" evidence="1">
    <location>
        <begin position="419"/>
        <end position="431"/>
    </location>
</feature>
<dbReference type="Proteomes" id="UP000541444">
    <property type="component" value="Unassembled WGS sequence"/>
</dbReference>
<dbReference type="Pfam" id="PF03101">
    <property type="entry name" value="FAR1"/>
    <property type="match status" value="1"/>
</dbReference>
<dbReference type="AlphaFoldDB" id="A0A7J7NDK9"/>
<evidence type="ECO:0000313" key="3">
    <source>
        <dbReference type="EMBL" id="KAF6165173.1"/>
    </source>
</evidence>
<dbReference type="EMBL" id="JACGCM010000859">
    <property type="protein sequence ID" value="KAF6165173.1"/>
    <property type="molecule type" value="Genomic_DNA"/>
</dbReference>
<feature type="region of interest" description="Disordered" evidence="1">
    <location>
        <begin position="407"/>
        <end position="456"/>
    </location>
</feature>
<keyword evidence="4" id="KW-1185">Reference proteome</keyword>
<accession>A0A7J7NDK9</accession>
<reference evidence="3 4" key="1">
    <citation type="journal article" date="2020" name="IScience">
        <title>Genome Sequencing of the Endangered Kingdonia uniflora (Circaeasteraceae, Ranunculales) Reveals Potential Mechanisms of Evolutionary Specialization.</title>
        <authorList>
            <person name="Sun Y."/>
            <person name="Deng T."/>
            <person name="Zhang A."/>
            <person name="Moore M.J."/>
            <person name="Landis J.B."/>
            <person name="Lin N."/>
            <person name="Zhang H."/>
            <person name="Zhang X."/>
            <person name="Huang J."/>
            <person name="Zhang X."/>
            <person name="Sun H."/>
            <person name="Wang H."/>
        </authorList>
    </citation>
    <scope>NUCLEOTIDE SEQUENCE [LARGE SCALE GENOMIC DNA]</scope>
    <source>
        <strain evidence="3">TB1705</strain>
        <tissue evidence="3">Leaf</tissue>
    </source>
</reference>
<dbReference type="OrthoDB" id="1894539at2759"/>
<proteinExistence type="predicted"/>
<dbReference type="InterPro" id="IPR004330">
    <property type="entry name" value="FAR1_DNA_bnd_dom"/>
</dbReference>
<sequence length="598" mass="67023">MDGGERSSDSRYSATSAGGDTVKVVKQILKRDAGQILIDDDQSARGPSNLLDEVDTETNENTVYEGMVFESEEKAFDRYDEFARKMGFVVRRDKLVKRADGTVRKRVFVCFKQGIRKKDYRYQYVKKERPQVRTNCMARMVIKYEKDDTWVVSNVIYEHNHLLTTPSTYTLRSKRKIVGGQIGEAKDLKEIPLAGGLDCAGQQLGGCEDVEVVREKWALVYGRENVYANMTTTEHGRTISKFMKKFVKRTYSFPEFIARYEKAVESWRQMELHEDFHSTRELPSLFVPAPMLKQAADTYTRVVFEMFLEEYKQWLLCKIEEYGVDGTIYKKGALNEEVYSVAKRVLDNVLIEVESAINATTRKPQEYALQTSLVTQPHNAEENVGEQMIMALENESRSFRLMNGVEIDHRKKKSRTADADSNSGANVNHPQEQGEEEGHSNIASVGNKSNGHRSSSLQLVATPISAPIQYMPAGMSDSAQSLYSIASPKFIRNQNSQGFGPSGFEARPFSTHNTMEASFSQLSNQVSATDGALLLSTCMELPPHNGASGFESSEDSLDSDELQFSLLGDGSYIGLRYGVEGATLSTTASGDDLNKNPF</sequence>
<feature type="compositionally biased region" description="Polar residues" evidence="1">
    <location>
        <begin position="441"/>
        <end position="456"/>
    </location>
</feature>
<protein>
    <recommendedName>
        <fullName evidence="2">FAR1 domain-containing protein</fullName>
    </recommendedName>
</protein>
<evidence type="ECO:0000313" key="4">
    <source>
        <dbReference type="Proteomes" id="UP000541444"/>
    </source>
</evidence>
<evidence type="ECO:0000256" key="1">
    <source>
        <dbReference type="SAM" id="MobiDB-lite"/>
    </source>
</evidence>
<name>A0A7J7NDK9_9MAGN</name>
<evidence type="ECO:0000259" key="2">
    <source>
        <dbReference type="Pfam" id="PF03101"/>
    </source>
</evidence>
<feature type="domain" description="FAR1" evidence="2">
    <location>
        <begin position="79"/>
        <end position="164"/>
    </location>
</feature>
<gene>
    <name evidence="3" type="ORF">GIB67_000757</name>
</gene>
<dbReference type="PANTHER" id="PTHR47718:SF7">
    <property type="entry name" value="PROTEIN FAR1-RELATED SEQUENCE"/>
    <property type="match status" value="1"/>
</dbReference>
<comment type="caution">
    <text evidence="3">The sequence shown here is derived from an EMBL/GenBank/DDBJ whole genome shotgun (WGS) entry which is preliminary data.</text>
</comment>
<dbReference type="PANTHER" id="PTHR47718">
    <property type="entry name" value="OS01G0519700 PROTEIN"/>
    <property type="match status" value="1"/>
</dbReference>